<keyword evidence="2" id="KW-1185">Reference proteome</keyword>
<sequence length="281" mass="31578">MNDALCDYSYRSINPIIPSYLVASPLLKSEISVHQGLDFLSELSSHREYEPKPSIYELLGKAFSSSLYQSPPRWFKNGTSSRFPPDRLMYKRLKLQSGEAAQCSTITSGSVGSDNAAQKGNASACKKRIANKESIKPSAGNPTRKITPLPRRARKLNVSVEELTPLFFESLIHPNRVPGENRNKNEAERLHFLQHDSWVQPGSIKPQEVVCRGCGTAIQLERRNTSAASGKPAKYYLSPWVKHRNNCQGIHRDWLTKNGYGPEIKLPKDILEKCKKASRKD</sequence>
<proteinExistence type="predicted"/>
<dbReference type="OMA" id="SPPRWFK"/>
<accession>A0A284QK90</accession>
<organism evidence="1 2">
    <name type="scientific">Armillaria ostoyae</name>
    <name type="common">Armillaria root rot fungus</name>
    <dbReference type="NCBI Taxonomy" id="47428"/>
    <lineage>
        <taxon>Eukaryota</taxon>
        <taxon>Fungi</taxon>
        <taxon>Dikarya</taxon>
        <taxon>Basidiomycota</taxon>
        <taxon>Agaricomycotina</taxon>
        <taxon>Agaricomycetes</taxon>
        <taxon>Agaricomycetidae</taxon>
        <taxon>Agaricales</taxon>
        <taxon>Marasmiineae</taxon>
        <taxon>Physalacriaceae</taxon>
        <taxon>Armillaria</taxon>
    </lineage>
</organism>
<reference evidence="2" key="1">
    <citation type="journal article" date="2017" name="Nat. Ecol. Evol.">
        <title>Genome expansion and lineage-specific genetic innovations in the forest pathogenic fungi Armillaria.</title>
        <authorList>
            <person name="Sipos G."/>
            <person name="Prasanna A.N."/>
            <person name="Walter M.C."/>
            <person name="O'Connor E."/>
            <person name="Balint B."/>
            <person name="Krizsan K."/>
            <person name="Kiss B."/>
            <person name="Hess J."/>
            <person name="Varga T."/>
            <person name="Slot J."/>
            <person name="Riley R."/>
            <person name="Boka B."/>
            <person name="Rigling D."/>
            <person name="Barry K."/>
            <person name="Lee J."/>
            <person name="Mihaltcheva S."/>
            <person name="LaButti K."/>
            <person name="Lipzen A."/>
            <person name="Waldron R."/>
            <person name="Moloney N.M."/>
            <person name="Sperisen C."/>
            <person name="Kredics L."/>
            <person name="Vagvoelgyi C."/>
            <person name="Patrignani A."/>
            <person name="Fitzpatrick D."/>
            <person name="Nagy I."/>
            <person name="Doyle S."/>
            <person name="Anderson J.B."/>
            <person name="Grigoriev I.V."/>
            <person name="Gueldener U."/>
            <person name="Muensterkoetter M."/>
            <person name="Nagy L.G."/>
        </authorList>
    </citation>
    <scope>NUCLEOTIDE SEQUENCE [LARGE SCALE GENOMIC DNA]</scope>
    <source>
        <strain evidence="2">C18/9</strain>
    </source>
</reference>
<dbReference type="Proteomes" id="UP000219338">
    <property type="component" value="Unassembled WGS sequence"/>
</dbReference>
<gene>
    <name evidence="1" type="ORF">ARMOST_00119</name>
</gene>
<protein>
    <submittedName>
        <fullName evidence="1">Uncharacterized protein</fullName>
    </submittedName>
</protein>
<dbReference type="OrthoDB" id="2981226at2759"/>
<dbReference type="EMBL" id="FUEG01000001">
    <property type="protein sequence ID" value="SJK96873.1"/>
    <property type="molecule type" value="Genomic_DNA"/>
</dbReference>
<dbReference type="AlphaFoldDB" id="A0A284QK90"/>
<evidence type="ECO:0000313" key="2">
    <source>
        <dbReference type="Proteomes" id="UP000219338"/>
    </source>
</evidence>
<name>A0A284QK90_ARMOS</name>
<evidence type="ECO:0000313" key="1">
    <source>
        <dbReference type="EMBL" id="SJK96873.1"/>
    </source>
</evidence>